<feature type="transmembrane region" description="Helical" evidence="5">
    <location>
        <begin position="323"/>
        <end position="341"/>
    </location>
</feature>
<dbReference type="InterPro" id="IPR020846">
    <property type="entry name" value="MFS_dom"/>
</dbReference>
<dbReference type="PROSITE" id="PS50850">
    <property type="entry name" value="MFS"/>
    <property type="match status" value="1"/>
</dbReference>
<dbReference type="KEGG" id="tnl:113498748"/>
<dbReference type="SUPFAM" id="SSF103473">
    <property type="entry name" value="MFS general substrate transporter"/>
    <property type="match status" value="1"/>
</dbReference>
<feature type="transmembrane region" description="Helical" evidence="5">
    <location>
        <begin position="287"/>
        <end position="308"/>
    </location>
</feature>
<keyword evidence="3 5" id="KW-1133">Transmembrane helix</keyword>
<dbReference type="InterPro" id="IPR036259">
    <property type="entry name" value="MFS_trans_sf"/>
</dbReference>
<protein>
    <submittedName>
        <fullName evidence="8">Solute carrier family 22 member 3-like</fullName>
    </submittedName>
</protein>
<evidence type="ECO:0000259" key="6">
    <source>
        <dbReference type="PROSITE" id="PS50850"/>
    </source>
</evidence>
<feature type="transmembrane region" description="Helical" evidence="5">
    <location>
        <begin position="87"/>
        <end position="110"/>
    </location>
</feature>
<gene>
    <name evidence="8" type="primary">LOC113498748</name>
</gene>
<name>A0A7E5W252_TRINI</name>
<organism evidence="7 8">
    <name type="scientific">Trichoplusia ni</name>
    <name type="common">Cabbage looper</name>
    <dbReference type="NCBI Taxonomy" id="7111"/>
    <lineage>
        <taxon>Eukaryota</taxon>
        <taxon>Metazoa</taxon>
        <taxon>Ecdysozoa</taxon>
        <taxon>Arthropoda</taxon>
        <taxon>Hexapoda</taxon>
        <taxon>Insecta</taxon>
        <taxon>Pterygota</taxon>
        <taxon>Neoptera</taxon>
        <taxon>Endopterygota</taxon>
        <taxon>Lepidoptera</taxon>
        <taxon>Glossata</taxon>
        <taxon>Ditrysia</taxon>
        <taxon>Noctuoidea</taxon>
        <taxon>Noctuidae</taxon>
        <taxon>Plusiinae</taxon>
        <taxon>Trichoplusia</taxon>
    </lineage>
</organism>
<evidence type="ECO:0000256" key="3">
    <source>
        <dbReference type="ARBA" id="ARBA00022989"/>
    </source>
</evidence>
<feature type="domain" description="Major facilitator superfamily (MFS) profile" evidence="6">
    <location>
        <begin position="23"/>
        <end position="458"/>
    </location>
</feature>
<keyword evidence="7" id="KW-1185">Reference proteome</keyword>
<comment type="subcellular location">
    <subcellularLocation>
        <location evidence="1">Membrane</location>
        <topology evidence="1">Multi-pass membrane protein</topology>
    </subcellularLocation>
</comment>
<dbReference type="GO" id="GO:0016020">
    <property type="term" value="C:membrane"/>
    <property type="evidence" value="ECO:0007669"/>
    <property type="project" value="UniProtKB-SubCell"/>
</dbReference>
<feature type="transmembrane region" description="Helical" evidence="5">
    <location>
        <begin position="143"/>
        <end position="165"/>
    </location>
</feature>
<evidence type="ECO:0000256" key="4">
    <source>
        <dbReference type="ARBA" id="ARBA00023136"/>
    </source>
</evidence>
<dbReference type="RefSeq" id="XP_026734689.1">
    <property type="nucleotide sequence ID" value="XM_026878888.1"/>
</dbReference>
<feature type="transmembrane region" description="Helical" evidence="5">
    <location>
        <begin position="16"/>
        <end position="36"/>
    </location>
</feature>
<dbReference type="InParanoid" id="A0A7E5W252"/>
<feature type="transmembrane region" description="Helical" evidence="5">
    <location>
        <begin position="177"/>
        <end position="199"/>
    </location>
</feature>
<reference evidence="8" key="1">
    <citation type="submission" date="2025-08" db="UniProtKB">
        <authorList>
            <consortium name="RefSeq"/>
        </authorList>
    </citation>
    <scope>IDENTIFICATION</scope>
</reference>
<dbReference type="GeneID" id="113498748"/>
<dbReference type="GO" id="GO:0022857">
    <property type="term" value="F:transmembrane transporter activity"/>
    <property type="evidence" value="ECO:0007669"/>
    <property type="project" value="InterPro"/>
</dbReference>
<evidence type="ECO:0000313" key="7">
    <source>
        <dbReference type="Proteomes" id="UP000322000"/>
    </source>
</evidence>
<dbReference type="Proteomes" id="UP000322000">
    <property type="component" value="Chromosome 11"/>
</dbReference>
<dbReference type="InterPro" id="IPR005828">
    <property type="entry name" value="MFS_sugar_transport-like"/>
</dbReference>
<feature type="transmembrane region" description="Helical" evidence="5">
    <location>
        <begin position="117"/>
        <end position="137"/>
    </location>
</feature>
<dbReference type="OrthoDB" id="5296287at2759"/>
<keyword evidence="2 5" id="KW-0812">Transmembrane</keyword>
<dbReference type="PANTHER" id="PTHR24064">
    <property type="entry name" value="SOLUTE CARRIER FAMILY 22 MEMBER"/>
    <property type="match status" value="1"/>
</dbReference>
<feature type="transmembrane region" description="Helical" evidence="5">
    <location>
        <begin position="205"/>
        <end position="222"/>
    </location>
</feature>
<evidence type="ECO:0000256" key="1">
    <source>
        <dbReference type="ARBA" id="ARBA00004141"/>
    </source>
</evidence>
<evidence type="ECO:0000256" key="2">
    <source>
        <dbReference type="ARBA" id="ARBA00022692"/>
    </source>
</evidence>
<dbReference type="AlphaFoldDB" id="A0A7E5W252"/>
<evidence type="ECO:0000313" key="8">
    <source>
        <dbReference type="RefSeq" id="XP_026734689.1"/>
    </source>
</evidence>
<evidence type="ECO:0000256" key="5">
    <source>
        <dbReference type="SAM" id="Phobius"/>
    </source>
</evidence>
<proteinExistence type="predicted"/>
<feature type="transmembrane region" description="Helical" evidence="5">
    <location>
        <begin position="348"/>
        <end position="370"/>
    </location>
</feature>
<feature type="transmembrane region" description="Helical" evidence="5">
    <location>
        <begin position="376"/>
        <end position="397"/>
    </location>
</feature>
<sequence length="478" mass="53520">MSTPPNEKYFEKVTCYHYYFITLLYLTKLPVFWHVLSLLFLAPPMEYTCKGATNGVDQCPCDEPVWNTSVFTKTMQTKFNLICENKWLFSFSQSMLFVGTLLGALSFGFLSDKYGRLLSFTISCLIVSLAGTLLVFMPTAPTFILVRCIEGWGVGGSIVTAYVLLVEYCGKGYREMVTALYHIPINISHLSLAGISYFLRNCDHFMLAISIPTILCVFLYCLTYESPKWLIDNEKYARATFVMQKIAKFNGDSPEEMKAEMEAYYAENNRTKHTKISFWEIFKYRKLTVYLLCMSLIYFTCGMGYYGVSQFIGKMSGDIHKNVAISGAVLIPGTIASAFLLKRLGRRTFLMTTTFLSGVGMIVVICIPKHLASVRVAMACVCNCFFFMSFIIVFLYGVELFPTSIRNSVLGFLSVLSRVGQIVAPPINALPETVSGAIFGAMAIIGSLLCYPLPETKNMELPTCLEDTNNLPRGIPTG</sequence>
<dbReference type="Pfam" id="PF00083">
    <property type="entry name" value="Sugar_tr"/>
    <property type="match status" value="1"/>
</dbReference>
<keyword evidence="4 5" id="KW-0472">Membrane</keyword>
<accession>A0A7E5W252</accession>
<dbReference type="Gene3D" id="1.20.1250.20">
    <property type="entry name" value="MFS general substrate transporter like domains"/>
    <property type="match status" value="1"/>
</dbReference>